<keyword evidence="1" id="KW-0812">Transmembrane</keyword>
<dbReference type="OrthoDB" id="938199at2759"/>
<keyword evidence="1" id="KW-0472">Membrane</keyword>
<evidence type="ECO:0000313" key="2">
    <source>
        <dbReference type="EMBL" id="MBA0737797.1"/>
    </source>
</evidence>
<comment type="caution">
    <text evidence="2">The sequence shown here is derived from an EMBL/GenBank/DDBJ whole genome shotgun (WGS) entry which is preliminary data.</text>
</comment>
<evidence type="ECO:0000256" key="1">
    <source>
        <dbReference type="SAM" id="Phobius"/>
    </source>
</evidence>
<protein>
    <submittedName>
        <fullName evidence="2">Uncharacterized protein</fullName>
    </submittedName>
</protein>
<sequence>MKDVRNSFITAVADWTFILNVLCLHLILPRII</sequence>
<organism evidence="2 3">
    <name type="scientific">Gossypium gossypioides</name>
    <name type="common">Mexican cotton</name>
    <name type="synonym">Selera gossypioides</name>
    <dbReference type="NCBI Taxonomy" id="34282"/>
    <lineage>
        <taxon>Eukaryota</taxon>
        <taxon>Viridiplantae</taxon>
        <taxon>Streptophyta</taxon>
        <taxon>Embryophyta</taxon>
        <taxon>Tracheophyta</taxon>
        <taxon>Spermatophyta</taxon>
        <taxon>Magnoliopsida</taxon>
        <taxon>eudicotyledons</taxon>
        <taxon>Gunneridae</taxon>
        <taxon>Pentapetalae</taxon>
        <taxon>rosids</taxon>
        <taxon>malvids</taxon>
        <taxon>Malvales</taxon>
        <taxon>Malvaceae</taxon>
        <taxon>Malvoideae</taxon>
        <taxon>Gossypium</taxon>
    </lineage>
</organism>
<name>A0A7J9BNN1_GOSGO</name>
<evidence type="ECO:0000313" key="3">
    <source>
        <dbReference type="Proteomes" id="UP000593579"/>
    </source>
</evidence>
<keyword evidence="3" id="KW-1185">Reference proteome</keyword>
<keyword evidence="1" id="KW-1133">Transmembrane helix</keyword>
<dbReference type="Proteomes" id="UP000593579">
    <property type="component" value="Unassembled WGS sequence"/>
</dbReference>
<gene>
    <name evidence="2" type="ORF">Gogos_011242</name>
</gene>
<dbReference type="AlphaFoldDB" id="A0A7J9BNN1"/>
<dbReference type="EMBL" id="JABEZY010000005">
    <property type="protein sequence ID" value="MBA0737797.1"/>
    <property type="molecule type" value="Genomic_DNA"/>
</dbReference>
<accession>A0A7J9BNN1</accession>
<feature type="transmembrane region" description="Helical" evidence="1">
    <location>
        <begin position="6"/>
        <end position="28"/>
    </location>
</feature>
<reference evidence="2 3" key="1">
    <citation type="journal article" date="2019" name="Genome Biol. Evol.">
        <title>Insights into the evolution of the New World diploid cottons (Gossypium, subgenus Houzingenia) based on genome sequencing.</title>
        <authorList>
            <person name="Grover C.E."/>
            <person name="Arick M.A. 2nd"/>
            <person name="Thrash A."/>
            <person name="Conover J.L."/>
            <person name="Sanders W.S."/>
            <person name="Peterson D.G."/>
            <person name="Frelichowski J.E."/>
            <person name="Scheffler J.A."/>
            <person name="Scheffler B.E."/>
            <person name="Wendel J.F."/>
        </authorList>
    </citation>
    <scope>NUCLEOTIDE SEQUENCE [LARGE SCALE GENOMIC DNA]</scope>
    <source>
        <strain evidence="2">5</strain>
        <tissue evidence="2">Leaf</tissue>
    </source>
</reference>
<proteinExistence type="predicted"/>